<dbReference type="Gene3D" id="2.170.130.10">
    <property type="entry name" value="TonB-dependent receptor, plug domain"/>
    <property type="match status" value="1"/>
</dbReference>
<dbReference type="STRING" id="1075417.SAMN05421823_102679"/>
<evidence type="ECO:0000313" key="3">
    <source>
        <dbReference type="Proteomes" id="UP000198510"/>
    </source>
</evidence>
<name>A0A1G9BPX6_9BACT</name>
<protein>
    <submittedName>
        <fullName evidence="2">TonB-linked outer membrane protein, SusC/RagA family</fullName>
    </submittedName>
</protein>
<dbReference type="NCBIfam" id="TIGR04056">
    <property type="entry name" value="OMP_RagA_SusC"/>
    <property type="match status" value="1"/>
</dbReference>
<dbReference type="InterPro" id="IPR037066">
    <property type="entry name" value="Plug_dom_sf"/>
</dbReference>
<keyword evidence="3" id="KW-1185">Reference proteome</keyword>
<feature type="chain" id="PRO_5011518171" evidence="1">
    <location>
        <begin position="19"/>
        <end position="914"/>
    </location>
</feature>
<proteinExistence type="predicted"/>
<dbReference type="AlphaFoldDB" id="A0A1G9BPX6"/>
<dbReference type="EMBL" id="FNFO01000002">
    <property type="protein sequence ID" value="SDK41528.1"/>
    <property type="molecule type" value="Genomic_DNA"/>
</dbReference>
<dbReference type="Proteomes" id="UP000198510">
    <property type="component" value="Unassembled WGS sequence"/>
</dbReference>
<dbReference type="RefSeq" id="WP_176955924.1">
    <property type="nucleotide sequence ID" value="NZ_FNFO01000002.1"/>
</dbReference>
<evidence type="ECO:0000256" key="1">
    <source>
        <dbReference type="SAM" id="SignalP"/>
    </source>
</evidence>
<dbReference type="InterPro" id="IPR023996">
    <property type="entry name" value="TonB-dep_OMP_SusC/RagA"/>
</dbReference>
<sequence>MDRLFFLLLLVPVALLQAQLPDLPAAPADSTELLGQGISRFPANRVTDAQPQAGLVVTAEQLLRGQIGGLITQRDSWVPGSASHLYLYGPRVMTGNPNPIFIIDGMPVFPERPRDGEASLSELIGLNPEDIASMQVVTDPAALARYGIQGVKGVVLITTQQGASEQGRLTYHTTFRVSRPARRYPLLQAADWTQYYNEAATYRGDSLLLPPPTTDTDWQEEIFRPAFGTSHQLSYAGLRNKTRYYASGNYFMQEGLLRQDKLQRLSGRLNVQQQLGQRLTLSGRVAYSVTDLPASLANLTRSQSIVNTALLMAPTVPVYDSDGLYTQYYDYFRHSRPYTNPVQQLVDHQSEGTQRELVTQLGATYRLLDRLSLNYHLGYRQRHVTTYRESLLYTFRGYPDTIYSHTYDNYLHKTDQFFSALSATHTQTWREHHVLTSTAGTEVHFWKETMEQYGGDLEGKYTSRRYYRAEQGFRSVWADLTYTFKERYQIQWVNRWDKLYAQLSKHHHGIASAATLTWKVHQENWWSWGGSIPQLELYAGFGKLNGVPEGVEHLGGFSILKPRVGSLPALMFVDWERHYQAKTGVRIALLEGKLWGELTGYSLWGKELMFHMTEGLPPNSGYFPRSGGEMVNRGASLALTGQWKKDRWGYQLSGNVSYNKNKAWPYGQKGAVVMGSGGTWYDTTGGGSGTPKPIHHPTDGQPLGAYRAYLTEGILRDQAAVDAQRVLTTQSDRYITLGGRRFVDRNGSGAIDNKDPFVIGAPVPAWNMGLSQQFRYGAVGLNVSLQGVTGNVILRKQKYELLYNEGWANVTQDRFQNRWTPEHPDATEPRAGYWEPVAYADAFFEPGAYLRIQHVGLTYELPVRSLQAMQFSVGGQNLYTVTRYSGLDPEVADGTDAYAYPSPRTFFIGLKVSL</sequence>
<evidence type="ECO:0000313" key="2">
    <source>
        <dbReference type="EMBL" id="SDK41528.1"/>
    </source>
</evidence>
<organism evidence="2 3">
    <name type="scientific">Catalinimonas alkaloidigena</name>
    <dbReference type="NCBI Taxonomy" id="1075417"/>
    <lineage>
        <taxon>Bacteria</taxon>
        <taxon>Pseudomonadati</taxon>
        <taxon>Bacteroidota</taxon>
        <taxon>Cytophagia</taxon>
        <taxon>Cytophagales</taxon>
        <taxon>Catalimonadaceae</taxon>
        <taxon>Catalinimonas</taxon>
    </lineage>
</organism>
<reference evidence="2 3" key="1">
    <citation type="submission" date="2016-10" db="EMBL/GenBank/DDBJ databases">
        <authorList>
            <person name="de Groot N.N."/>
        </authorList>
    </citation>
    <scope>NUCLEOTIDE SEQUENCE [LARGE SCALE GENOMIC DNA]</scope>
    <source>
        <strain evidence="2 3">DSM 25186</strain>
    </source>
</reference>
<dbReference type="SUPFAM" id="SSF56935">
    <property type="entry name" value="Porins"/>
    <property type="match status" value="1"/>
</dbReference>
<accession>A0A1G9BPX6</accession>
<keyword evidence="1" id="KW-0732">Signal</keyword>
<gene>
    <name evidence="2" type="ORF">SAMN05421823_102679</name>
</gene>
<feature type="signal peptide" evidence="1">
    <location>
        <begin position="1"/>
        <end position="18"/>
    </location>
</feature>